<dbReference type="RefSeq" id="WP_140472829.1">
    <property type="nucleotide sequence ID" value="NZ_RCZD01000005.1"/>
</dbReference>
<reference evidence="1 2" key="1">
    <citation type="journal article" date="2019" name="Environ. Microbiol.">
        <title>Species interactions and distinct microbial communities in high Arctic permafrost affected cryosols are associated with the CH4 and CO2 gas fluxes.</title>
        <authorList>
            <person name="Altshuler I."/>
            <person name="Hamel J."/>
            <person name="Turney S."/>
            <person name="Magnuson E."/>
            <person name="Levesque R."/>
            <person name="Greer C."/>
            <person name="Whyte L.G."/>
        </authorList>
    </citation>
    <scope>NUCLEOTIDE SEQUENCE [LARGE SCALE GENOMIC DNA]</scope>
    <source>
        <strain evidence="1 2">E4</strain>
    </source>
</reference>
<dbReference type="Pfam" id="PF14099">
    <property type="entry name" value="Polysacc_lyase"/>
    <property type="match status" value="1"/>
</dbReference>
<dbReference type="Gene3D" id="2.60.120.200">
    <property type="match status" value="1"/>
</dbReference>
<accession>A0A502GKT6</accession>
<comment type="caution">
    <text evidence="1">The sequence shown here is derived from an EMBL/GenBank/DDBJ whole genome shotgun (WGS) entry which is preliminary data.</text>
</comment>
<evidence type="ECO:0000313" key="2">
    <source>
        <dbReference type="Proteomes" id="UP000317663"/>
    </source>
</evidence>
<dbReference type="InterPro" id="IPR025975">
    <property type="entry name" value="Polysacc_lyase"/>
</dbReference>
<keyword evidence="2" id="KW-1185">Reference proteome</keyword>
<gene>
    <name evidence="1" type="ORF">EAH77_11815</name>
</gene>
<evidence type="ECO:0000313" key="1">
    <source>
        <dbReference type="EMBL" id="TPG62118.1"/>
    </source>
</evidence>
<name>A0A502GKT6_9GAMM</name>
<dbReference type="EMBL" id="RCZD01000005">
    <property type="protein sequence ID" value="TPG62118.1"/>
    <property type="molecule type" value="Genomic_DNA"/>
</dbReference>
<dbReference type="AlphaFoldDB" id="A0A502GKT6"/>
<evidence type="ECO:0008006" key="3">
    <source>
        <dbReference type="Google" id="ProtNLM"/>
    </source>
</evidence>
<organism evidence="1 2">
    <name type="scientific">Ewingella americana</name>
    <dbReference type="NCBI Taxonomy" id="41202"/>
    <lineage>
        <taxon>Bacteria</taxon>
        <taxon>Pseudomonadati</taxon>
        <taxon>Pseudomonadota</taxon>
        <taxon>Gammaproteobacteria</taxon>
        <taxon>Enterobacterales</taxon>
        <taxon>Yersiniaceae</taxon>
        <taxon>Ewingella</taxon>
    </lineage>
</organism>
<dbReference type="OrthoDB" id="6480669at2"/>
<dbReference type="Proteomes" id="UP000317663">
    <property type="component" value="Unassembled WGS sequence"/>
</dbReference>
<sequence>MPDDIALLPPVNIPSIQYGIIPEQVSLHRNIMEVPREIIFTEEPCTHSSPHVNITSISKHGTGKVQERIVSSFSGHYHLRPFNVSIDTQDFHHHGASNKAIKNDALKSGYMSMEKDGNHNHVIKFSLPAQIGNFRTELSHSNHVNMFVDSSYSFKMKVGQAAYDVIFFQVREPGGLMKTQGRDRPPLSLHLIDEKIIRVIVNSIHGTELNRDINLLACPKAWNLFQIKMTWDRDKPFIELLINGNSIFSTTCPFGSPTSQRHYSKFGVYIPNQKNVPGTKPTSIFFDNVREVHRKRRRTQ</sequence>
<proteinExistence type="predicted"/>
<protein>
    <recommendedName>
        <fullName evidence="3">Polysaccharide lyase family 7 protein</fullName>
    </recommendedName>
</protein>